<dbReference type="eggNOG" id="ENOG502T0ZQ">
    <property type="taxonomic scope" value="Eukaryota"/>
</dbReference>
<dbReference type="InterPro" id="IPR057227">
    <property type="entry name" value="DUF7905"/>
</dbReference>
<dbReference type="AlphaFoldDB" id="G2Y8I0"/>
<evidence type="ECO:0000313" key="4">
    <source>
        <dbReference type="Proteomes" id="UP000008177"/>
    </source>
</evidence>
<name>G2Y8I0_BOTF4</name>
<dbReference type="Proteomes" id="UP000008177">
    <property type="component" value="Unplaced contigs"/>
</dbReference>
<evidence type="ECO:0000259" key="2">
    <source>
        <dbReference type="Pfam" id="PF25482"/>
    </source>
</evidence>
<reference evidence="4" key="1">
    <citation type="journal article" date="2011" name="PLoS Genet.">
        <title>Genomic analysis of the necrotrophic fungal pathogens Sclerotinia sclerotiorum and Botrytis cinerea.</title>
        <authorList>
            <person name="Amselem J."/>
            <person name="Cuomo C.A."/>
            <person name="van Kan J.A."/>
            <person name="Viaud M."/>
            <person name="Benito E.P."/>
            <person name="Couloux A."/>
            <person name="Coutinho P.M."/>
            <person name="de Vries R.P."/>
            <person name="Dyer P.S."/>
            <person name="Fillinger S."/>
            <person name="Fournier E."/>
            <person name="Gout L."/>
            <person name="Hahn M."/>
            <person name="Kohn L."/>
            <person name="Lapalu N."/>
            <person name="Plummer K.M."/>
            <person name="Pradier J.M."/>
            <person name="Quevillon E."/>
            <person name="Sharon A."/>
            <person name="Simon A."/>
            <person name="ten Have A."/>
            <person name="Tudzynski B."/>
            <person name="Tudzynski P."/>
            <person name="Wincker P."/>
            <person name="Andrew M."/>
            <person name="Anthouard V."/>
            <person name="Beever R.E."/>
            <person name="Beffa R."/>
            <person name="Benoit I."/>
            <person name="Bouzid O."/>
            <person name="Brault B."/>
            <person name="Chen Z."/>
            <person name="Choquer M."/>
            <person name="Collemare J."/>
            <person name="Cotton P."/>
            <person name="Danchin E.G."/>
            <person name="Da Silva C."/>
            <person name="Gautier A."/>
            <person name="Giraud C."/>
            <person name="Giraud T."/>
            <person name="Gonzalez C."/>
            <person name="Grossetete S."/>
            <person name="Guldener U."/>
            <person name="Henrissat B."/>
            <person name="Howlett B.J."/>
            <person name="Kodira C."/>
            <person name="Kretschmer M."/>
            <person name="Lappartient A."/>
            <person name="Leroch M."/>
            <person name="Levis C."/>
            <person name="Mauceli E."/>
            <person name="Neuveglise C."/>
            <person name="Oeser B."/>
            <person name="Pearson M."/>
            <person name="Poulain J."/>
            <person name="Poussereau N."/>
            <person name="Quesneville H."/>
            <person name="Rascle C."/>
            <person name="Schumacher J."/>
            <person name="Segurens B."/>
            <person name="Sexton A."/>
            <person name="Silva E."/>
            <person name="Sirven C."/>
            <person name="Soanes D.M."/>
            <person name="Talbot N.J."/>
            <person name="Templeton M."/>
            <person name="Yandava C."/>
            <person name="Yarden O."/>
            <person name="Zeng Q."/>
            <person name="Rollins J.A."/>
            <person name="Lebrun M.H."/>
            <person name="Dickman M."/>
        </authorList>
    </citation>
    <scope>NUCLEOTIDE SEQUENCE [LARGE SCALE GENOMIC DNA]</scope>
    <source>
        <strain evidence="4">T4</strain>
    </source>
</reference>
<feature type="region of interest" description="Disordered" evidence="1">
    <location>
        <begin position="20"/>
        <end position="182"/>
    </location>
</feature>
<dbReference type="EMBL" id="FQ790298">
    <property type="protein sequence ID" value="CCD34088.1"/>
    <property type="molecule type" value="Genomic_DNA"/>
</dbReference>
<evidence type="ECO:0000313" key="3">
    <source>
        <dbReference type="EMBL" id="CCD34088.1"/>
    </source>
</evidence>
<accession>G2Y8I0</accession>
<feature type="compositionally biased region" description="Basic and acidic residues" evidence="1">
    <location>
        <begin position="154"/>
        <end position="174"/>
    </location>
</feature>
<gene>
    <name evidence="3" type="ORF">BofuT4_P106270.1</name>
</gene>
<dbReference type="Pfam" id="PF25482">
    <property type="entry name" value="DUF7905"/>
    <property type="match status" value="1"/>
</dbReference>
<organism evidence="3 4">
    <name type="scientific">Botryotinia fuckeliana (strain T4)</name>
    <name type="common">Noble rot fungus</name>
    <name type="synonym">Botrytis cinerea</name>
    <dbReference type="NCBI Taxonomy" id="999810"/>
    <lineage>
        <taxon>Eukaryota</taxon>
        <taxon>Fungi</taxon>
        <taxon>Dikarya</taxon>
        <taxon>Ascomycota</taxon>
        <taxon>Pezizomycotina</taxon>
        <taxon>Leotiomycetes</taxon>
        <taxon>Helotiales</taxon>
        <taxon>Sclerotiniaceae</taxon>
        <taxon>Botrytis</taxon>
    </lineage>
</organism>
<dbReference type="HOGENOM" id="CLU_410581_0_0_1"/>
<evidence type="ECO:0000256" key="1">
    <source>
        <dbReference type="SAM" id="MobiDB-lite"/>
    </source>
</evidence>
<dbReference type="InParanoid" id="G2Y8I0"/>
<sequence length="685" mass="76781">MHSNKLATYETHTAAAWCAESEAGDAEEAPTPANNVGDRPPAVRQELPRSTPATRGTDTSGGGRGRSINNATHGRGRGTDSNVRGRGRGTFDRGSGRNGSHRGGGATRGNSRGNAGRGGHHSVPTGRGNGRLVENAPRGGRSRDGTGFSGHVPSDNHRADQELPRRPIKKERESGLNSSTGWAVPAGLMTEAKKLQLENDRSLRTNTARFLKKPVEGEVFSAIGFYQWPVRGENPEQLFGEQMKDLDRLRTTWKVFIHWNGARRWLVISAPSPSGQTTIIEVIKGIRQAADSAHARANMEDTVFIVVPPRYSTESTLLEASTSFEGQKHVSGIKFSKMSSNEELNKQSPRRSLKVEATVEEFRKELSEHLNELTRLKDRMQMRVYFGELHLTRWQTVLTDGKQNWDAFTKMMKRTGTRGIFEKGVDPRVVIHMMADVKSKLNKFMVWSSTDYDLQDVKPKFVAILVVQNSSGQMFKIEADIDTVYGGYQCGVVKVVEEERRNKCVEIVTVDIEDTNRQVDWTIEIISETAGTIVESSFQDLVQSCLQPYVRTGLNTRRMEDRKDKYGFIYPRITPRVQAGLRVEKVTLQSIYRFKTQKGGYCLEFTINRNWNGLSTVAEPNICAGVAVFHDLWDTDMEANDHTTMDRDWQKDMSNFFPAGGFKGFFEELDELLLGFHQSINESKP</sequence>
<proteinExistence type="predicted"/>
<feature type="domain" description="DUF7905" evidence="2">
    <location>
        <begin position="356"/>
        <end position="658"/>
    </location>
</feature>
<dbReference type="STRING" id="999810.G2Y8I0"/>
<protein>
    <recommendedName>
        <fullName evidence="2">DUF7905 domain-containing protein</fullName>
    </recommendedName>
</protein>
<dbReference type="OrthoDB" id="4739136at2759"/>